<name>K3Z154_SETIT</name>
<protein>
    <submittedName>
        <fullName evidence="1">Uncharacterized protein</fullName>
    </submittedName>
</protein>
<reference evidence="2" key="1">
    <citation type="journal article" date="2012" name="Nat. Biotechnol.">
        <title>Reference genome sequence of the model plant Setaria.</title>
        <authorList>
            <person name="Bennetzen J.L."/>
            <person name="Schmutz J."/>
            <person name="Wang H."/>
            <person name="Percifield R."/>
            <person name="Hawkins J."/>
            <person name="Pontaroli A.C."/>
            <person name="Estep M."/>
            <person name="Feng L."/>
            <person name="Vaughn J.N."/>
            <person name="Grimwood J."/>
            <person name="Jenkins J."/>
            <person name="Barry K."/>
            <person name="Lindquist E."/>
            <person name="Hellsten U."/>
            <person name="Deshpande S."/>
            <person name="Wang X."/>
            <person name="Wu X."/>
            <person name="Mitros T."/>
            <person name="Triplett J."/>
            <person name="Yang X."/>
            <person name="Ye C.Y."/>
            <person name="Mauro-Herrera M."/>
            <person name="Wang L."/>
            <person name="Li P."/>
            <person name="Sharma M."/>
            <person name="Sharma R."/>
            <person name="Ronald P.C."/>
            <person name="Panaud O."/>
            <person name="Kellogg E.A."/>
            <person name="Brutnell T.P."/>
            <person name="Doust A.N."/>
            <person name="Tuskan G.A."/>
            <person name="Rokhsar D."/>
            <person name="Devos K.M."/>
        </authorList>
    </citation>
    <scope>NUCLEOTIDE SEQUENCE [LARGE SCALE GENOMIC DNA]</scope>
    <source>
        <strain evidence="2">cv. Yugu1</strain>
    </source>
</reference>
<accession>K3Z154</accession>
<keyword evidence="2" id="KW-1185">Reference proteome</keyword>
<evidence type="ECO:0000313" key="1">
    <source>
        <dbReference type="EnsemblPlants" id="KQL29429"/>
    </source>
</evidence>
<dbReference type="Gramene" id="KQL29429">
    <property type="protein sequence ID" value="KQL29429"/>
    <property type="gene ID" value="SETIT_020272mg"/>
</dbReference>
<dbReference type="HOGENOM" id="CLU_3000034_0_0_1"/>
<dbReference type="EnsemblPlants" id="KQL29429">
    <property type="protein sequence ID" value="KQL29429"/>
    <property type="gene ID" value="SETIT_020272mg"/>
</dbReference>
<dbReference type="Proteomes" id="UP000004995">
    <property type="component" value="Unassembled WGS sequence"/>
</dbReference>
<dbReference type="AlphaFoldDB" id="K3Z154"/>
<organism evidence="1 2">
    <name type="scientific">Setaria italica</name>
    <name type="common">Foxtail millet</name>
    <name type="synonym">Panicum italicum</name>
    <dbReference type="NCBI Taxonomy" id="4555"/>
    <lineage>
        <taxon>Eukaryota</taxon>
        <taxon>Viridiplantae</taxon>
        <taxon>Streptophyta</taxon>
        <taxon>Embryophyta</taxon>
        <taxon>Tracheophyta</taxon>
        <taxon>Spermatophyta</taxon>
        <taxon>Magnoliopsida</taxon>
        <taxon>Liliopsida</taxon>
        <taxon>Poales</taxon>
        <taxon>Poaceae</taxon>
        <taxon>PACMAD clade</taxon>
        <taxon>Panicoideae</taxon>
        <taxon>Panicodae</taxon>
        <taxon>Paniceae</taxon>
        <taxon>Cenchrinae</taxon>
        <taxon>Setaria</taxon>
    </lineage>
</organism>
<sequence length="57" mass="5999">MLASNACSSYNFCSLVSGLTPLSTNHYGHIQIAGTPASPVPLKHADRWTPGPELSAM</sequence>
<evidence type="ECO:0000313" key="2">
    <source>
        <dbReference type="Proteomes" id="UP000004995"/>
    </source>
</evidence>
<dbReference type="InParanoid" id="K3Z154"/>
<dbReference type="EMBL" id="AGNK02000241">
    <property type="status" value="NOT_ANNOTATED_CDS"/>
    <property type="molecule type" value="Genomic_DNA"/>
</dbReference>
<proteinExistence type="predicted"/>
<reference evidence="1" key="2">
    <citation type="submission" date="2018-08" db="UniProtKB">
        <authorList>
            <consortium name="EnsemblPlants"/>
        </authorList>
    </citation>
    <scope>IDENTIFICATION</scope>
    <source>
        <strain evidence="1">Yugu1</strain>
    </source>
</reference>